<evidence type="ECO:0000313" key="1">
    <source>
        <dbReference type="EMBL" id="RAS54416.1"/>
    </source>
</evidence>
<dbReference type="EMBL" id="QLTR01000051">
    <property type="protein sequence ID" value="RAS54416.1"/>
    <property type="molecule type" value="Genomic_DNA"/>
</dbReference>
<accession>A0A329E2P7</accession>
<proteinExistence type="predicted"/>
<gene>
    <name evidence="1" type="ORF">DET48_1513</name>
</gene>
<reference evidence="1 2" key="1">
    <citation type="submission" date="2018-06" db="EMBL/GenBank/DDBJ databases">
        <title>Freshwater and sediment microbial communities from various areas in North America, analyzing microbe dynamics in response to fracking.</title>
        <authorList>
            <person name="Lamendella R."/>
        </authorList>
    </citation>
    <scope>NUCLEOTIDE SEQUENCE [LARGE SCALE GENOMIC DNA]</scope>
    <source>
        <strain evidence="1 2">99A</strain>
    </source>
</reference>
<sequence>MDKSCLRNKENIEELREVLVNTLSVALGDRLRVKNEIDKLRTALASKVIDEIDLLLLYVGFFDAHNRNLAYSGYHNPGGTKEARQGVKQLDRALTKLIERKGTKEAAHNSLKAGVSLLKCYADGALKELDAYIDLNMSEKIDSDGNCISIFEQLIKRVLTGDTEALQHLKGSTYQFLANLKNVGRGGARREARQNIPGIERLAEYFREACPDRQISADSKSLFYEYVIFWLNHIVELEIEEPDRHIKNAIDEMNKKMFL</sequence>
<dbReference type="AlphaFoldDB" id="A0A329E2P7"/>
<dbReference type="RefSeq" id="WP_112404810.1">
    <property type="nucleotide sequence ID" value="NZ_QLTR01000051.1"/>
</dbReference>
<dbReference type="Proteomes" id="UP000248729">
    <property type="component" value="Unassembled WGS sequence"/>
</dbReference>
<organism evidence="1 2">
    <name type="scientific">Vibrio diazotrophicus</name>
    <dbReference type="NCBI Taxonomy" id="685"/>
    <lineage>
        <taxon>Bacteria</taxon>
        <taxon>Pseudomonadati</taxon>
        <taxon>Pseudomonadota</taxon>
        <taxon>Gammaproteobacteria</taxon>
        <taxon>Vibrionales</taxon>
        <taxon>Vibrionaceae</taxon>
        <taxon>Vibrio</taxon>
    </lineage>
</organism>
<name>A0A329E2P7_VIBDI</name>
<comment type="caution">
    <text evidence="1">The sequence shown here is derived from an EMBL/GenBank/DDBJ whole genome shotgun (WGS) entry which is preliminary data.</text>
</comment>
<evidence type="ECO:0000313" key="2">
    <source>
        <dbReference type="Proteomes" id="UP000248729"/>
    </source>
</evidence>
<protein>
    <submittedName>
        <fullName evidence="1">Uncharacterized protein</fullName>
    </submittedName>
</protein>